<proteinExistence type="predicted"/>
<dbReference type="Proteomes" id="UP000758155">
    <property type="component" value="Unassembled WGS sequence"/>
</dbReference>
<gene>
    <name evidence="1" type="ORF">E8E12_007877</name>
</gene>
<evidence type="ECO:0000313" key="2">
    <source>
        <dbReference type="Proteomes" id="UP000758155"/>
    </source>
</evidence>
<comment type="caution">
    <text evidence="1">The sequence shown here is derived from an EMBL/GenBank/DDBJ whole genome shotgun (WGS) entry which is preliminary data.</text>
</comment>
<organism evidence="1 2">
    <name type="scientific">Didymella heteroderae</name>
    <dbReference type="NCBI Taxonomy" id="1769908"/>
    <lineage>
        <taxon>Eukaryota</taxon>
        <taxon>Fungi</taxon>
        <taxon>Dikarya</taxon>
        <taxon>Ascomycota</taxon>
        <taxon>Pezizomycotina</taxon>
        <taxon>Dothideomycetes</taxon>
        <taxon>Pleosporomycetidae</taxon>
        <taxon>Pleosporales</taxon>
        <taxon>Pleosporineae</taxon>
        <taxon>Didymellaceae</taxon>
        <taxon>Didymella</taxon>
    </lineage>
</organism>
<dbReference type="PANTHER" id="PTHR24148:SF64">
    <property type="entry name" value="HETEROKARYON INCOMPATIBILITY DOMAIN-CONTAINING PROTEIN"/>
    <property type="match status" value="1"/>
</dbReference>
<keyword evidence="2" id="KW-1185">Reference proteome</keyword>
<protein>
    <submittedName>
        <fullName evidence="1">Uncharacterized protein</fullName>
    </submittedName>
</protein>
<dbReference type="InterPro" id="IPR052895">
    <property type="entry name" value="HetReg/Transcr_Mod"/>
</dbReference>
<dbReference type="OrthoDB" id="2157530at2759"/>
<dbReference type="PANTHER" id="PTHR24148">
    <property type="entry name" value="ANKYRIN REPEAT DOMAIN-CONTAINING PROTEIN 39 HOMOLOG-RELATED"/>
    <property type="match status" value="1"/>
</dbReference>
<dbReference type="EMBL" id="SWKV01000031">
    <property type="protein sequence ID" value="KAF3039389.1"/>
    <property type="molecule type" value="Genomic_DNA"/>
</dbReference>
<name>A0A9P4WRL3_9PLEO</name>
<accession>A0A9P4WRL3</accession>
<evidence type="ECO:0000313" key="1">
    <source>
        <dbReference type="EMBL" id="KAF3039389.1"/>
    </source>
</evidence>
<dbReference type="AlphaFoldDB" id="A0A9P4WRL3"/>
<reference evidence="1" key="1">
    <citation type="submission" date="2019-04" db="EMBL/GenBank/DDBJ databases">
        <title>Sequencing of skin fungus with MAO and IRED activity.</title>
        <authorList>
            <person name="Marsaioli A.J."/>
            <person name="Bonatto J.M.C."/>
            <person name="Reis Junior O."/>
        </authorList>
    </citation>
    <scope>NUCLEOTIDE SEQUENCE</scope>
    <source>
        <strain evidence="1">28M1</strain>
    </source>
</reference>
<sequence>MDALYAPLDITKRELRLLELAPGDYEDDLIIILRVESLDRDLPVYNALSYALGQDACRHLAVVGDGRVTAPAAYGQNLPYWFLPSRAVHPGSYLKESSHLPDRIEVSKDLKRLYTHGMHLGNIVAVCATSSDLKGFNYLERAEAMQEFYNMHLKPRQIPARTLLQALTIDGKTPVRDPQFSSQLPHLFEQLVTMQTDMQAFAPCYNLMVALFGHEESHVFVTDQNRVGVAYHPDAEDGKRAGDELVGLFGINFPFVLRPVTGNAEMNQSLYNPLNPELQEIRLLEIAPGNYDDDLVINLRIKRLNKKRPKFNALSYAWGKGRNSSKATINAVRDETSPGDVVARLFGRNYPFVLRPLVSKDNGEQMYTMVNVTSVVDHKYGHDFVKIPGPGAKWEDLEQFGLREYTII</sequence>